<dbReference type="Pfam" id="PF02272">
    <property type="entry name" value="DHHA1"/>
    <property type="match status" value="1"/>
</dbReference>
<dbReference type="Proteomes" id="UP000231183">
    <property type="component" value="Unassembled WGS sequence"/>
</dbReference>
<proteinExistence type="predicted"/>
<protein>
    <submittedName>
        <fullName evidence="3">Uncharacterized protein</fullName>
    </submittedName>
</protein>
<dbReference type="SUPFAM" id="SSF64182">
    <property type="entry name" value="DHH phosphoesterases"/>
    <property type="match status" value="1"/>
</dbReference>
<evidence type="ECO:0000259" key="2">
    <source>
        <dbReference type="Pfam" id="PF02272"/>
    </source>
</evidence>
<dbReference type="EMBL" id="PFBX01000054">
    <property type="protein sequence ID" value="PIT87060.1"/>
    <property type="molecule type" value="Genomic_DNA"/>
</dbReference>
<comment type="caution">
    <text evidence="3">The sequence shown here is derived from an EMBL/GenBank/DDBJ whole genome shotgun (WGS) entry which is preliminary data.</text>
</comment>
<reference evidence="4" key="1">
    <citation type="submission" date="2017-09" db="EMBL/GenBank/DDBJ databases">
        <title>Depth-based differentiation of microbial function through sediment-hosted aquifers and enrichment of novel symbionts in the deep terrestrial subsurface.</title>
        <authorList>
            <person name="Probst A.J."/>
            <person name="Ladd B."/>
            <person name="Jarett J.K."/>
            <person name="Geller-Mcgrath D.E."/>
            <person name="Sieber C.M.K."/>
            <person name="Emerson J.B."/>
            <person name="Anantharaman K."/>
            <person name="Thomas B.C."/>
            <person name="Malmstrom R."/>
            <person name="Stieglmeier M."/>
            <person name="Klingl A."/>
            <person name="Woyke T."/>
            <person name="Ryan C.M."/>
            <person name="Banfield J.F."/>
        </authorList>
    </citation>
    <scope>NUCLEOTIDE SEQUENCE [LARGE SCALE GENOMIC DNA]</scope>
</reference>
<dbReference type="AlphaFoldDB" id="A0A2M6W2W4"/>
<dbReference type="InterPro" id="IPR038763">
    <property type="entry name" value="DHH_sf"/>
</dbReference>
<dbReference type="Gene3D" id="3.10.310.30">
    <property type="match status" value="1"/>
</dbReference>
<evidence type="ECO:0000259" key="1">
    <source>
        <dbReference type="Pfam" id="PF01368"/>
    </source>
</evidence>
<evidence type="ECO:0000313" key="4">
    <source>
        <dbReference type="Proteomes" id="UP000231183"/>
    </source>
</evidence>
<dbReference type="InterPro" id="IPR001667">
    <property type="entry name" value="DDH_dom"/>
</dbReference>
<evidence type="ECO:0000313" key="3">
    <source>
        <dbReference type="EMBL" id="PIT87060.1"/>
    </source>
</evidence>
<dbReference type="InterPro" id="IPR003156">
    <property type="entry name" value="DHHA1_dom"/>
</dbReference>
<dbReference type="Pfam" id="PF01368">
    <property type="entry name" value="DHH"/>
    <property type="match status" value="1"/>
</dbReference>
<dbReference type="Gene3D" id="3.90.1640.10">
    <property type="entry name" value="inorganic pyrophosphatase (n-terminal core)"/>
    <property type="match status" value="1"/>
</dbReference>
<feature type="domain" description="DHHA1" evidence="2">
    <location>
        <begin position="243"/>
        <end position="316"/>
    </location>
</feature>
<dbReference type="InterPro" id="IPR051319">
    <property type="entry name" value="Oligoribo/pAp-PDE_c-di-AMP_PDE"/>
</dbReference>
<gene>
    <name evidence="3" type="ORF">COU31_04780</name>
</gene>
<dbReference type="PANTHER" id="PTHR47618:SF1">
    <property type="entry name" value="BIFUNCTIONAL OLIGORIBONUCLEASE AND PAP PHOSPHATASE NRNA"/>
    <property type="match status" value="1"/>
</dbReference>
<organism evidence="3 4">
    <name type="scientific">Candidatus Magasanikbacteria bacterium CG10_big_fil_rev_8_21_14_0_10_40_10</name>
    <dbReference type="NCBI Taxonomy" id="1974648"/>
    <lineage>
        <taxon>Bacteria</taxon>
        <taxon>Candidatus Magasanikiibacteriota</taxon>
    </lineage>
</organism>
<accession>A0A2M6W2W4</accession>
<feature type="domain" description="DDH" evidence="1">
    <location>
        <begin position="18"/>
        <end position="159"/>
    </location>
</feature>
<dbReference type="GO" id="GO:0003676">
    <property type="term" value="F:nucleic acid binding"/>
    <property type="evidence" value="ECO:0007669"/>
    <property type="project" value="InterPro"/>
</dbReference>
<dbReference type="PANTHER" id="PTHR47618">
    <property type="entry name" value="BIFUNCTIONAL OLIGORIBONUCLEASE AND PAP PHOSPHATASE NRNA"/>
    <property type="match status" value="1"/>
</dbReference>
<sequence>MKNIAKKIHLHLQSAGPIVVAVHQNPDGDALGSAFAFASYLRLIGRPTILFCATGLPANLEFIHGKLDFVHDPTQAITPDTHTIVVLDSGDLRYAGLRGHLNNHPAVIINIDHHPTNEAYGHFNLTDHTASSTAEIVFNFLNYNNIKLTASMATALLTGLITDTNNLTNSATSISAINTASQLIRLGGNLSTVNKWTVKNSSMAMLKIWGVILQRLEFIPDKEIAYTYLTRQDCQTAGLLEHQTEGVANFMNNISGVKASLFLKEVDNNQVKGSFRTTIDNVDVSAWAKKMGGGGHKKAAGFTATGSIEQVLDKILAM</sequence>
<name>A0A2M6W2W4_9BACT</name>